<proteinExistence type="predicted"/>
<evidence type="ECO:0000256" key="1">
    <source>
        <dbReference type="SAM" id="Phobius"/>
    </source>
</evidence>
<evidence type="ECO:0000313" key="3">
    <source>
        <dbReference type="EMBL" id="GGA29618.1"/>
    </source>
</evidence>
<evidence type="ECO:0000313" key="4">
    <source>
        <dbReference type="Proteomes" id="UP000627464"/>
    </source>
</evidence>
<gene>
    <name evidence="3" type="ORF">GCM10011328_00090</name>
</gene>
<dbReference type="PANTHER" id="PTHR38033:SF1">
    <property type="entry name" value="DOTU FAMILY TYPE IV_VI SECRETION SYSTEM PROTEIN"/>
    <property type="match status" value="1"/>
</dbReference>
<keyword evidence="1" id="KW-0472">Membrane</keyword>
<keyword evidence="1" id="KW-0812">Transmembrane</keyword>
<dbReference type="Pfam" id="PF09850">
    <property type="entry name" value="DotU"/>
    <property type="match status" value="1"/>
</dbReference>
<protein>
    <submittedName>
        <fullName evidence="3">Membrane protein</fullName>
    </submittedName>
</protein>
<evidence type="ECO:0000259" key="2">
    <source>
        <dbReference type="Pfam" id="PF09850"/>
    </source>
</evidence>
<accession>A0ABQ1FTX6</accession>
<dbReference type="PANTHER" id="PTHR38033">
    <property type="entry name" value="MEMBRANE PROTEIN-RELATED"/>
    <property type="match status" value="1"/>
</dbReference>
<sequence>MCVLCLSGNGLDNVKTTAEDIDTLMQDTWLLVLAIRNGKPPVVDDGLYQHCLGMIQQVQDKLVSSGASDGLAEEIKFAHCVFVDEAIMSQPDTDVSTWWNRTPLQGHFLDHIHGGDLFYEHIKKLLREPTPSPVLVACYYRMLLLGYRGKYRVEDHPERQALMNQLRERLPTPESKINNPVFIRCSRPDIRFWRRSPWIMRGVTLLFIAAVTCGASVHLHYLLRQWYIQD</sequence>
<dbReference type="InterPro" id="IPR038522">
    <property type="entry name" value="T4/T6SS_DotU_sf"/>
</dbReference>
<feature type="transmembrane region" description="Helical" evidence="1">
    <location>
        <begin position="198"/>
        <end position="223"/>
    </location>
</feature>
<keyword evidence="1" id="KW-1133">Transmembrane helix</keyword>
<dbReference type="Gene3D" id="1.25.40.590">
    <property type="entry name" value="Type IV / VI secretion system, DotU"/>
    <property type="match status" value="1"/>
</dbReference>
<dbReference type="NCBIfam" id="NF038239">
    <property type="entry name" value="T6SS_TssL_short"/>
    <property type="match status" value="1"/>
</dbReference>
<comment type="caution">
    <text evidence="3">The sequence shown here is derived from an EMBL/GenBank/DDBJ whole genome shotgun (WGS) entry which is preliminary data.</text>
</comment>
<name>A0ABQ1FTX6_9GAMM</name>
<dbReference type="Proteomes" id="UP000627464">
    <property type="component" value="Unassembled WGS sequence"/>
</dbReference>
<reference evidence="4" key="1">
    <citation type="journal article" date="2019" name="Int. J. Syst. Evol. Microbiol.">
        <title>The Global Catalogue of Microorganisms (GCM) 10K type strain sequencing project: providing services to taxonomists for standard genome sequencing and annotation.</title>
        <authorList>
            <consortium name="The Broad Institute Genomics Platform"/>
            <consortium name="The Broad Institute Genome Sequencing Center for Infectious Disease"/>
            <person name="Wu L."/>
            <person name="Ma J."/>
        </authorList>
    </citation>
    <scope>NUCLEOTIDE SEQUENCE [LARGE SCALE GENOMIC DNA]</scope>
    <source>
        <strain evidence="4">CGMCC 1.12806</strain>
    </source>
</reference>
<dbReference type="EMBL" id="BMFZ01000001">
    <property type="protein sequence ID" value="GGA29618.1"/>
    <property type="molecule type" value="Genomic_DNA"/>
</dbReference>
<organism evidence="3 4">
    <name type="scientific">Hafnia psychrotolerans</name>
    <dbReference type="NCBI Taxonomy" id="1477018"/>
    <lineage>
        <taxon>Bacteria</taxon>
        <taxon>Pseudomonadati</taxon>
        <taxon>Pseudomonadota</taxon>
        <taxon>Gammaproteobacteria</taxon>
        <taxon>Enterobacterales</taxon>
        <taxon>Hafniaceae</taxon>
        <taxon>Hafnia</taxon>
    </lineage>
</organism>
<keyword evidence="4" id="KW-1185">Reference proteome</keyword>
<feature type="domain" description="Type IV / VI secretion system DotU" evidence="2">
    <location>
        <begin position="22"/>
        <end position="214"/>
    </location>
</feature>
<dbReference type="NCBIfam" id="TIGR03349">
    <property type="entry name" value="IV_VI_DotU"/>
    <property type="match status" value="1"/>
</dbReference>
<dbReference type="InterPro" id="IPR017732">
    <property type="entry name" value="T4/T6SS_DotU"/>
</dbReference>